<dbReference type="Pfam" id="PF16745">
    <property type="entry name" value="RsgA_N"/>
    <property type="match status" value="1"/>
</dbReference>
<keyword evidence="1 10" id="KW-0963">Cytoplasm</keyword>
<comment type="function">
    <text evidence="10">One of several proteins that assist in the late maturation steps of the functional core of the 30S ribosomal subunit. Helps release RbfA from mature subunits. May play a role in the assembly of ribosomal proteins into the subunit. Circularly permuted GTPase that catalyzes slow GTP hydrolysis, GTPase activity is stimulated by the 30S ribosomal subunit.</text>
</comment>
<reference evidence="13 14" key="1">
    <citation type="submission" date="2024-04" db="EMBL/GenBank/DDBJ databases">
        <title>Genome sequencing and metabolic network reconstruction of aminoacids and betaine degradation by Anoxynatronum sibiricum.</title>
        <authorList>
            <person name="Detkova E.N."/>
            <person name="Boltjanskaja Y.V."/>
            <person name="Mardanov A.V."/>
            <person name="Kevbrin V."/>
        </authorList>
    </citation>
    <scope>NUCLEOTIDE SEQUENCE [LARGE SCALE GENOMIC DNA]</scope>
    <source>
        <strain evidence="13 14">Z-7981</strain>
    </source>
</reference>
<evidence type="ECO:0000313" key="14">
    <source>
        <dbReference type="Proteomes" id="UP001407405"/>
    </source>
</evidence>
<evidence type="ECO:0000256" key="3">
    <source>
        <dbReference type="ARBA" id="ARBA00022723"/>
    </source>
</evidence>
<evidence type="ECO:0000256" key="9">
    <source>
        <dbReference type="ARBA" id="ARBA00023134"/>
    </source>
</evidence>
<keyword evidence="5 10" id="KW-0547">Nucleotide-binding</keyword>
<dbReference type="CDD" id="cd04466">
    <property type="entry name" value="S1_YloQ_GTPase"/>
    <property type="match status" value="1"/>
</dbReference>
<evidence type="ECO:0000256" key="10">
    <source>
        <dbReference type="HAMAP-Rule" id="MF_01820"/>
    </source>
</evidence>
<evidence type="ECO:0000259" key="12">
    <source>
        <dbReference type="PROSITE" id="PS51721"/>
    </source>
</evidence>
<keyword evidence="4 10" id="KW-0699">rRNA-binding</keyword>
<keyword evidence="6 10" id="KW-0378">Hydrolase</keyword>
<accession>A0ABU9VR46</accession>
<dbReference type="PANTHER" id="PTHR32120:SF11">
    <property type="entry name" value="SMALL RIBOSOMAL SUBUNIT BIOGENESIS GTPASE RSGA 1, MITOCHONDRIAL-RELATED"/>
    <property type="match status" value="1"/>
</dbReference>
<name>A0ABU9VR46_9CLOT</name>
<dbReference type="SUPFAM" id="SSF50249">
    <property type="entry name" value="Nucleic acid-binding proteins"/>
    <property type="match status" value="1"/>
</dbReference>
<evidence type="ECO:0000256" key="1">
    <source>
        <dbReference type="ARBA" id="ARBA00022490"/>
    </source>
</evidence>
<dbReference type="PANTHER" id="PTHR32120">
    <property type="entry name" value="SMALL RIBOSOMAL SUBUNIT BIOGENESIS GTPASE RSGA"/>
    <property type="match status" value="1"/>
</dbReference>
<dbReference type="NCBIfam" id="TIGR00157">
    <property type="entry name" value="ribosome small subunit-dependent GTPase A"/>
    <property type="match status" value="1"/>
</dbReference>
<dbReference type="InterPro" id="IPR010914">
    <property type="entry name" value="RsgA_GTPase_dom"/>
</dbReference>
<protein>
    <recommendedName>
        <fullName evidence="10">Small ribosomal subunit biogenesis GTPase RsgA</fullName>
        <ecNumber evidence="10">3.6.1.-</ecNumber>
    </recommendedName>
</protein>
<comment type="subunit">
    <text evidence="10">Monomer. Associates with 30S ribosomal subunit, binds 16S rRNA.</text>
</comment>
<dbReference type="RefSeq" id="WP_343184835.1">
    <property type="nucleotide sequence ID" value="NZ_JBCITM010000002.1"/>
</dbReference>
<dbReference type="EMBL" id="JBCITM010000002">
    <property type="protein sequence ID" value="MEN1759488.1"/>
    <property type="molecule type" value="Genomic_DNA"/>
</dbReference>
<comment type="subcellular location">
    <subcellularLocation>
        <location evidence="10">Cytoplasm</location>
    </subcellularLocation>
</comment>
<evidence type="ECO:0000256" key="7">
    <source>
        <dbReference type="ARBA" id="ARBA00022833"/>
    </source>
</evidence>
<comment type="similarity">
    <text evidence="10">Belongs to the TRAFAC class YlqF/YawG GTPase family. RsgA subfamily.</text>
</comment>
<feature type="binding site" evidence="10">
    <location>
        <position position="260"/>
    </location>
    <ligand>
        <name>Zn(2+)</name>
        <dbReference type="ChEBI" id="CHEBI:29105"/>
    </ligand>
</feature>
<evidence type="ECO:0000256" key="5">
    <source>
        <dbReference type="ARBA" id="ARBA00022741"/>
    </source>
</evidence>
<keyword evidence="2 10" id="KW-0690">Ribosome biogenesis</keyword>
<keyword evidence="7 10" id="KW-0862">Zinc</keyword>
<dbReference type="PROSITE" id="PS51721">
    <property type="entry name" value="G_CP"/>
    <property type="match status" value="1"/>
</dbReference>
<feature type="binding site" evidence="10">
    <location>
        <begin position="114"/>
        <end position="117"/>
    </location>
    <ligand>
        <name>GTP</name>
        <dbReference type="ChEBI" id="CHEBI:37565"/>
    </ligand>
</feature>
<dbReference type="Pfam" id="PF03193">
    <property type="entry name" value="RsgA_GTPase"/>
    <property type="match status" value="1"/>
</dbReference>
<keyword evidence="3 10" id="KW-0479">Metal-binding</keyword>
<dbReference type="HAMAP" id="MF_01820">
    <property type="entry name" value="GTPase_RsgA"/>
    <property type="match status" value="1"/>
</dbReference>
<feature type="binding site" evidence="10">
    <location>
        <begin position="165"/>
        <end position="173"/>
    </location>
    <ligand>
        <name>GTP</name>
        <dbReference type="ChEBI" id="CHEBI:37565"/>
    </ligand>
</feature>
<sequence length="292" mass="33156">MIKGRIVKAISGFFYVQTNEGVITCKGRGILKKQEMTPLVGDEVEVTVTQHEMSEGMLERIYRRHNELIRPPVANVDQVLVVFAHQRPAPNFVLLDRILVMAESQHLPVIICFNKMDLNSSQEDENLMQAYQQAGYQALHVSAATGEGLIALKSSLQAHTTALAGTSGVGKSTLINSLFPDFSLETGKLSARINRGRHTTRHSELFQVDDETWLMDTPGFSTLTVDYLEKEEVRHYFREIEAVREKCRFSSCLHLEEPGCFVKEAVITGGIHSNRYQNYKQIIEEIRQNRRY</sequence>
<dbReference type="Gene3D" id="1.10.40.50">
    <property type="entry name" value="Probable gtpase engc, domain 3"/>
    <property type="match status" value="1"/>
</dbReference>
<evidence type="ECO:0000256" key="6">
    <source>
        <dbReference type="ARBA" id="ARBA00022801"/>
    </source>
</evidence>
<keyword evidence="9 10" id="KW-0342">GTP-binding</keyword>
<dbReference type="EC" id="3.6.1.-" evidence="10"/>
<organism evidence="13 14">
    <name type="scientific">Anoxynatronum sibiricum</name>
    <dbReference type="NCBI Taxonomy" id="210623"/>
    <lineage>
        <taxon>Bacteria</taxon>
        <taxon>Bacillati</taxon>
        <taxon>Bacillota</taxon>
        <taxon>Clostridia</taxon>
        <taxon>Eubacteriales</taxon>
        <taxon>Clostridiaceae</taxon>
        <taxon>Anoxynatronum</taxon>
    </lineage>
</organism>
<dbReference type="SUPFAM" id="SSF52540">
    <property type="entry name" value="P-loop containing nucleoside triphosphate hydrolases"/>
    <property type="match status" value="1"/>
</dbReference>
<evidence type="ECO:0000313" key="13">
    <source>
        <dbReference type="EMBL" id="MEN1759488.1"/>
    </source>
</evidence>
<proteinExistence type="inferred from homology"/>
<feature type="binding site" evidence="10">
    <location>
        <position position="247"/>
    </location>
    <ligand>
        <name>Zn(2+)</name>
        <dbReference type="ChEBI" id="CHEBI:29105"/>
    </ligand>
</feature>
<evidence type="ECO:0000259" key="11">
    <source>
        <dbReference type="PROSITE" id="PS50936"/>
    </source>
</evidence>
<comment type="cofactor">
    <cofactor evidence="10">
        <name>Zn(2+)</name>
        <dbReference type="ChEBI" id="CHEBI:29105"/>
    </cofactor>
    <text evidence="10">Binds 1 zinc ion per subunit.</text>
</comment>
<dbReference type="InterPro" id="IPR004881">
    <property type="entry name" value="Ribosome_biogen_GTPase_RsgA"/>
</dbReference>
<dbReference type="Proteomes" id="UP001407405">
    <property type="component" value="Unassembled WGS sequence"/>
</dbReference>
<comment type="caution">
    <text evidence="13">The sequence shown here is derived from an EMBL/GenBank/DDBJ whole genome shotgun (WGS) entry which is preliminary data.</text>
</comment>
<feature type="domain" description="EngC GTPase" evidence="11">
    <location>
        <begin position="74"/>
        <end position="221"/>
    </location>
</feature>
<dbReference type="CDD" id="cd01854">
    <property type="entry name" value="YjeQ_EngC"/>
    <property type="match status" value="1"/>
</dbReference>
<dbReference type="Gene3D" id="3.40.50.300">
    <property type="entry name" value="P-loop containing nucleotide triphosphate hydrolases"/>
    <property type="match status" value="1"/>
</dbReference>
<dbReference type="PROSITE" id="PS50936">
    <property type="entry name" value="ENGC_GTPASE"/>
    <property type="match status" value="1"/>
</dbReference>
<keyword evidence="8 10" id="KW-0694">RNA-binding</keyword>
<dbReference type="InterPro" id="IPR012340">
    <property type="entry name" value="NA-bd_OB-fold"/>
</dbReference>
<dbReference type="Gene3D" id="2.40.50.140">
    <property type="entry name" value="Nucleic acid-binding proteins"/>
    <property type="match status" value="1"/>
</dbReference>
<evidence type="ECO:0000256" key="4">
    <source>
        <dbReference type="ARBA" id="ARBA00022730"/>
    </source>
</evidence>
<feature type="domain" description="CP-type G" evidence="12">
    <location>
        <begin position="65"/>
        <end position="223"/>
    </location>
</feature>
<dbReference type="InterPro" id="IPR031944">
    <property type="entry name" value="RsgA_N"/>
</dbReference>
<keyword evidence="14" id="KW-1185">Reference proteome</keyword>
<feature type="binding site" evidence="10">
    <location>
        <position position="252"/>
    </location>
    <ligand>
        <name>Zn(2+)</name>
        <dbReference type="ChEBI" id="CHEBI:29105"/>
    </ligand>
</feature>
<evidence type="ECO:0000256" key="2">
    <source>
        <dbReference type="ARBA" id="ARBA00022517"/>
    </source>
</evidence>
<dbReference type="InterPro" id="IPR027417">
    <property type="entry name" value="P-loop_NTPase"/>
</dbReference>
<dbReference type="InterPro" id="IPR030378">
    <property type="entry name" value="G_CP_dom"/>
</dbReference>
<evidence type="ECO:0000256" key="8">
    <source>
        <dbReference type="ARBA" id="ARBA00022884"/>
    </source>
</evidence>
<gene>
    <name evidence="10 13" type="primary">rsgA</name>
    <name evidence="13" type="ORF">AAIG11_03285</name>
</gene>
<feature type="binding site" evidence="10">
    <location>
        <position position="254"/>
    </location>
    <ligand>
        <name>Zn(2+)</name>
        <dbReference type="ChEBI" id="CHEBI:29105"/>
    </ligand>
</feature>